<organism evidence="2 3">
    <name type="scientific">Paramuricea clavata</name>
    <name type="common">Red gorgonian</name>
    <name type="synonym">Violescent sea-whip</name>
    <dbReference type="NCBI Taxonomy" id="317549"/>
    <lineage>
        <taxon>Eukaryota</taxon>
        <taxon>Metazoa</taxon>
        <taxon>Cnidaria</taxon>
        <taxon>Anthozoa</taxon>
        <taxon>Octocorallia</taxon>
        <taxon>Malacalcyonacea</taxon>
        <taxon>Plexauridae</taxon>
        <taxon>Paramuricea</taxon>
    </lineage>
</organism>
<dbReference type="Pfam" id="PF19440">
    <property type="entry name" value="TTC7_N"/>
    <property type="match status" value="1"/>
</dbReference>
<name>A0A7D9LUD5_PARCT</name>
<protein>
    <recommendedName>
        <fullName evidence="1">Tetratricopeptide repeat protein 7 N-terminal domain-containing protein</fullName>
    </recommendedName>
</protein>
<feature type="domain" description="Tetratricopeptide repeat protein 7 N-terminal" evidence="1">
    <location>
        <begin position="4"/>
        <end position="97"/>
    </location>
</feature>
<sequence>RTDKAIEQLRYFLRNVEDKSEQDLRKALIQQLIDILMNGVSERSYMMQLTSPASPSKTSFTGSSFQSNTQFSDKGLCFVPRNVTEDVILLLLLKEAL</sequence>
<accession>A0A7D9LUD5</accession>
<dbReference type="EMBL" id="CACRXK020024393">
    <property type="protein sequence ID" value="CAB4038610.1"/>
    <property type="molecule type" value="Genomic_DNA"/>
</dbReference>
<evidence type="ECO:0000313" key="3">
    <source>
        <dbReference type="Proteomes" id="UP001152795"/>
    </source>
</evidence>
<evidence type="ECO:0000313" key="2">
    <source>
        <dbReference type="EMBL" id="CAB4038610.1"/>
    </source>
</evidence>
<dbReference type="AlphaFoldDB" id="A0A7D9LUD5"/>
<proteinExistence type="predicted"/>
<dbReference type="Proteomes" id="UP001152795">
    <property type="component" value="Unassembled WGS sequence"/>
</dbReference>
<reference evidence="2" key="1">
    <citation type="submission" date="2020-04" db="EMBL/GenBank/DDBJ databases">
        <authorList>
            <person name="Alioto T."/>
            <person name="Alioto T."/>
            <person name="Gomez Garrido J."/>
        </authorList>
    </citation>
    <scope>NUCLEOTIDE SEQUENCE</scope>
    <source>
        <strain evidence="2">A484AB</strain>
    </source>
</reference>
<gene>
    <name evidence="2" type="ORF">PACLA_8A088820</name>
</gene>
<comment type="caution">
    <text evidence="2">The sequence shown here is derived from an EMBL/GenBank/DDBJ whole genome shotgun (WGS) entry which is preliminary data.</text>
</comment>
<dbReference type="InterPro" id="IPR045819">
    <property type="entry name" value="TTC7_N"/>
</dbReference>
<feature type="non-terminal residue" evidence="2">
    <location>
        <position position="1"/>
    </location>
</feature>
<dbReference type="OrthoDB" id="29013at2759"/>
<keyword evidence="3" id="KW-1185">Reference proteome</keyword>
<evidence type="ECO:0000259" key="1">
    <source>
        <dbReference type="Pfam" id="PF19440"/>
    </source>
</evidence>
<feature type="non-terminal residue" evidence="2">
    <location>
        <position position="97"/>
    </location>
</feature>